<dbReference type="AlphaFoldDB" id="A0A1I6UFH0"/>
<dbReference type="Proteomes" id="UP000183209">
    <property type="component" value="Unassembled WGS sequence"/>
</dbReference>
<name>A0A1I6UFH0_9FLAO</name>
<evidence type="ECO:0000313" key="2">
    <source>
        <dbReference type="EMBL" id="SFT00173.1"/>
    </source>
</evidence>
<dbReference type="InterPro" id="IPR004843">
    <property type="entry name" value="Calcineurin-like_PHP"/>
</dbReference>
<organism evidence="2 3">
    <name type="scientific">Zhouia amylolytica</name>
    <dbReference type="NCBI Taxonomy" id="376730"/>
    <lineage>
        <taxon>Bacteria</taxon>
        <taxon>Pseudomonadati</taxon>
        <taxon>Bacteroidota</taxon>
        <taxon>Flavobacteriia</taxon>
        <taxon>Flavobacteriales</taxon>
        <taxon>Flavobacteriaceae</taxon>
        <taxon>Zhouia</taxon>
    </lineage>
</organism>
<dbReference type="SUPFAM" id="SSF56300">
    <property type="entry name" value="Metallo-dependent phosphatases"/>
    <property type="match status" value="1"/>
</dbReference>
<dbReference type="EMBL" id="FPAG01000007">
    <property type="protein sequence ID" value="SFT00173.1"/>
    <property type="molecule type" value="Genomic_DNA"/>
</dbReference>
<dbReference type="Gene3D" id="3.60.21.10">
    <property type="match status" value="1"/>
</dbReference>
<gene>
    <name evidence="2" type="ORF">SAMN04487906_2437</name>
</gene>
<feature type="domain" description="Calcineurin-like phosphoesterase" evidence="1">
    <location>
        <begin position="28"/>
        <end position="228"/>
    </location>
</feature>
<sequence>MAAGAISLSPIQSIALPKKLKHTTNRLLRLAHITDIHLSSANDAPNRFRKCLSEIKDHDVDFFLNGGDTIMAADYSHITRESVIEQWNVWDQVRKEFDTYKMYSCLGNHDMWWAAPNKDDEMYGKDYVIKKLGMPNRYYSFSQKGWYFIILDSNNKNAGSLDEEQRTWLENELDRIPNNASVLVMSHYPILGVSTIPYGGSHTDSAYITKLFYEHSDKKIHCISGHMHLLDSATYNNVNYYCNGSLSGFWWGEGNKDSAKKYWYHETPPGYAIIDLFEDGSITNTYYPHSF</sequence>
<accession>A0A1I6UFH0</accession>
<reference evidence="2 3" key="1">
    <citation type="submission" date="2016-10" db="EMBL/GenBank/DDBJ databases">
        <authorList>
            <person name="de Groot N.N."/>
        </authorList>
    </citation>
    <scope>NUCLEOTIDE SEQUENCE [LARGE SCALE GENOMIC DNA]</scope>
    <source>
        <strain evidence="2 3">CGMCC 1.6114</strain>
    </source>
</reference>
<dbReference type="InterPro" id="IPR029052">
    <property type="entry name" value="Metallo-depent_PP-like"/>
</dbReference>
<evidence type="ECO:0000259" key="1">
    <source>
        <dbReference type="Pfam" id="PF00149"/>
    </source>
</evidence>
<evidence type="ECO:0000313" key="3">
    <source>
        <dbReference type="Proteomes" id="UP000183209"/>
    </source>
</evidence>
<dbReference type="OrthoDB" id="9791866at2"/>
<dbReference type="Pfam" id="PF00149">
    <property type="entry name" value="Metallophos"/>
    <property type="match status" value="1"/>
</dbReference>
<dbReference type="GO" id="GO:0016787">
    <property type="term" value="F:hydrolase activity"/>
    <property type="evidence" value="ECO:0007669"/>
    <property type="project" value="InterPro"/>
</dbReference>
<protein>
    <submittedName>
        <fullName evidence="2">3',5'-cyclic AMP phosphodiesterase CpdA</fullName>
    </submittedName>
</protein>
<dbReference type="PANTHER" id="PTHR43143">
    <property type="entry name" value="METALLOPHOSPHOESTERASE, CALCINEURIN SUPERFAMILY"/>
    <property type="match status" value="1"/>
</dbReference>
<dbReference type="InterPro" id="IPR051918">
    <property type="entry name" value="STPP_CPPED1"/>
</dbReference>
<dbReference type="PANTHER" id="PTHR43143:SF1">
    <property type="entry name" value="SERINE_THREONINE-PROTEIN PHOSPHATASE CPPED1"/>
    <property type="match status" value="1"/>
</dbReference>
<proteinExistence type="predicted"/>